<gene>
    <name evidence="8" type="ORF">D3868_11300</name>
    <name evidence="7" type="ORF">SIM66_18335</name>
</gene>
<dbReference type="PROSITE" id="PS00211">
    <property type="entry name" value="ABC_TRANSPORTER_1"/>
    <property type="match status" value="1"/>
</dbReference>
<dbReference type="EMBL" id="CP032339">
    <property type="protein sequence ID" value="QCO10201.1"/>
    <property type="molecule type" value="Genomic_DNA"/>
</dbReference>
<name>A0A0P0F6F1_AZOBR</name>
<dbReference type="InterPro" id="IPR003593">
    <property type="entry name" value="AAA+_ATPase"/>
</dbReference>
<evidence type="ECO:0000259" key="6">
    <source>
        <dbReference type="PROSITE" id="PS50893"/>
    </source>
</evidence>
<dbReference type="PANTHER" id="PTHR43820">
    <property type="entry name" value="HIGH-AFFINITY BRANCHED-CHAIN AMINO ACID TRANSPORT ATP-BINDING PROTEIN LIVF"/>
    <property type="match status" value="1"/>
</dbReference>
<dbReference type="InterPro" id="IPR052156">
    <property type="entry name" value="BCAA_Transport_ATP-bd_LivF"/>
</dbReference>
<evidence type="ECO:0000256" key="2">
    <source>
        <dbReference type="ARBA" id="ARBA00022448"/>
    </source>
</evidence>
<protein>
    <submittedName>
        <fullName evidence="8">ABC transporter ATP-binding protein</fullName>
    </submittedName>
</protein>
<sequence length="237" mass="25412">MLTVRNLSVWYGLSEVLRDVTFSVPRGEVVALLGGNGAGKTTLLKTLSGLVKPRGGAVEFDERPIAGLHPHDIVTKGVIQVPQGRFVWPSMTVADNLALGAAARHDKAGIAADLERVYDFFPRLRERRSVPAGTMSGGEQQMVAIGRALMARPRILLMDEPSHGLSPRLVQEMIEVIRRLNGEGMTIFLIEQNIGVPAAVAGTTYVLANGAIAFQTHGSKVADDPEVLSSYLGGGRH</sequence>
<proteinExistence type="inferred from homology"/>
<dbReference type="GO" id="GO:0016887">
    <property type="term" value="F:ATP hydrolysis activity"/>
    <property type="evidence" value="ECO:0007669"/>
    <property type="project" value="InterPro"/>
</dbReference>
<evidence type="ECO:0000256" key="3">
    <source>
        <dbReference type="ARBA" id="ARBA00022741"/>
    </source>
</evidence>
<keyword evidence="3" id="KW-0547">Nucleotide-binding</keyword>
<reference evidence="8 9" key="1">
    <citation type="submission" date="2018-09" db="EMBL/GenBank/DDBJ databases">
        <title>Whole genome based analysis of evolution and adaptive divergence in Indian and Brazilian strains of Azospirillum brasilense.</title>
        <authorList>
            <person name="Singh C."/>
            <person name="Tripathi A.K."/>
        </authorList>
    </citation>
    <scope>NUCLEOTIDE SEQUENCE [LARGE SCALE GENOMIC DNA]</scope>
    <source>
        <strain evidence="8 9">MTCC4038</strain>
    </source>
</reference>
<dbReference type="PROSITE" id="PS50893">
    <property type="entry name" value="ABC_TRANSPORTER_2"/>
    <property type="match status" value="1"/>
</dbReference>
<evidence type="ECO:0000313" key="9">
    <source>
        <dbReference type="Proteomes" id="UP000298774"/>
    </source>
</evidence>
<evidence type="ECO:0000256" key="5">
    <source>
        <dbReference type="ARBA" id="ARBA00022970"/>
    </source>
</evidence>
<dbReference type="GO" id="GO:0005524">
    <property type="term" value="F:ATP binding"/>
    <property type="evidence" value="ECO:0007669"/>
    <property type="project" value="UniProtKB-KW"/>
</dbReference>
<keyword evidence="5" id="KW-0029">Amino-acid transport</keyword>
<dbReference type="RefSeq" id="WP_059399034.1">
    <property type="nucleotide sequence ID" value="NZ_CP012914.1"/>
</dbReference>
<keyword evidence="10" id="KW-1185">Reference proteome</keyword>
<dbReference type="Proteomes" id="UP001277471">
    <property type="component" value="Unassembled WGS sequence"/>
</dbReference>
<dbReference type="InterPro" id="IPR027417">
    <property type="entry name" value="P-loop_NTPase"/>
</dbReference>
<evidence type="ECO:0000256" key="4">
    <source>
        <dbReference type="ARBA" id="ARBA00022840"/>
    </source>
</evidence>
<dbReference type="KEGG" id="abf:AMK58_03205"/>
<reference evidence="7 10" key="2">
    <citation type="submission" date="2023-11" db="EMBL/GenBank/DDBJ databases">
        <title>MicrobeMod: A computational toolkit for identifying prokaryotic methylation and restriction-modification with nanopore sequencing.</title>
        <authorList>
            <person name="Crits-Christoph A."/>
            <person name="Kang S.C."/>
            <person name="Lee H."/>
            <person name="Ostrov N."/>
        </authorList>
    </citation>
    <scope>NUCLEOTIDE SEQUENCE [LARGE SCALE GENOMIC DNA]</scope>
    <source>
        <strain evidence="7 10">ATCC 29145</strain>
    </source>
</reference>
<dbReference type="AlphaFoldDB" id="A0A0P0F6F1"/>
<keyword evidence="4 8" id="KW-0067">ATP-binding</keyword>
<comment type="similarity">
    <text evidence="1">Belongs to the ABC transporter superfamily.</text>
</comment>
<dbReference type="GeneID" id="56450338"/>
<dbReference type="CDD" id="cd03224">
    <property type="entry name" value="ABC_TM1139_LivF_branched"/>
    <property type="match status" value="1"/>
</dbReference>
<evidence type="ECO:0000313" key="10">
    <source>
        <dbReference type="Proteomes" id="UP001277471"/>
    </source>
</evidence>
<dbReference type="GO" id="GO:0015807">
    <property type="term" value="P:L-amino acid transport"/>
    <property type="evidence" value="ECO:0007669"/>
    <property type="project" value="TreeGrafter"/>
</dbReference>
<evidence type="ECO:0000256" key="1">
    <source>
        <dbReference type="ARBA" id="ARBA00005417"/>
    </source>
</evidence>
<evidence type="ECO:0000313" key="7">
    <source>
        <dbReference type="EMBL" id="MDX5953137.1"/>
    </source>
</evidence>
<dbReference type="PANTHER" id="PTHR43820:SF4">
    <property type="entry name" value="HIGH-AFFINITY BRANCHED-CHAIN AMINO ACID TRANSPORT ATP-BINDING PROTEIN LIVF"/>
    <property type="match status" value="1"/>
</dbReference>
<feature type="domain" description="ABC transporter" evidence="6">
    <location>
        <begin position="2"/>
        <end position="234"/>
    </location>
</feature>
<accession>A0A0P0F6F1</accession>
<dbReference type="Proteomes" id="UP000298774">
    <property type="component" value="Chromosome"/>
</dbReference>
<dbReference type="InterPro" id="IPR017871">
    <property type="entry name" value="ABC_transporter-like_CS"/>
</dbReference>
<evidence type="ECO:0000313" key="8">
    <source>
        <dbReference type="EMBL" id="QCO10201.1"/>
    </source>
</evidence>
<keyword evidence="2" id="KW-0813">Transport</keyword>
<dbReference type="SMART" id="SM00382">
    <property type="entry name" value="AAA"/>
    <property type="match status" value="1"/>
</dbReference>
<dbReference type="SUPFAM" id="SSF52540">
    <property type="entry name" value="P-loop containing nucleoside triphosphate hydrolases"/>
    <property type="match status" value="1"/>
</dbReference>
<dbReference type="InterPro" id="IPR003439">
    <property type="entry name" value="ABC_transporter-like_ATP-bd"/>
</dbReference>
<dbReference type="GO" id="GO:0015658">
    <property type="term" value="F:branched-chain amino acid transmembrane transporter activity"/>
    <property type="evidence" value="ECO:0007669"/>
    <property type="project" value="TreeGrafter"/>
</dbReference>
<dbReference type="Pfam" id="PF00005">
    <property type="entry name" value="ABC_tran"/>
    <property type="match status" value="1"/>
</dbReference>
<dbReference type="EMBL" id="JAWXYC010000004">
    <property type="protein sequence ID" value="MDX5953137.1"/>
    <property type="molecule type" value="Genomic_DNA"/>
</dbReference>
<dbReference type="Gene3D" id="3.40.50.300">
    <property type="entry name" value="P-loop containing nucleotide triphosphate hydrolases"/>
    <property type="match status" value="1"/>
</dbReference>
<organism evidence="8 9">
    <name type="scientific">Azospirillum brasilense</name>
    <dbReference type="NCBI Taxonomy" id="192"/>
    <lineage>
        <taxon>Bacteria</taxon>
        <taxon>Pseudomonadati</taxon>
        <taxon>Pseudomonadota</taxon>
        <taxon>Alphaproteobacteria</taxon>
        <taxon>Rhodospirillales</taxon>
        <taxon>Azospirillaceae</taxon>
        <taxon>Azospirillum</taxon>
    </lineage>
</organism>